<reference evidence="2 3" key="1">
    <citation type="submission" date="2018-01" db="EMBL/GenBank/DDBJ databases">
        <title>Harnessing the power of phylogenomics to disentangle the directionality and signatures of interkingdom host jumping in the parasitic fungal genus Tolypocladium.</title>
        <authorList>
            <person name="Quandt C.A."/>
            <person name="Patterson W."/>
            <person name="Spatafora J.W."/>
        </authorList>
    </citation>
    <scope>NUCLEOTIDE SEQUENCE [LARGE SCALE GENOMIC DNA]</scope>
    <source>
        <strain evidence="2 3">NRBC 100945</strain>
    </source>
</reference>
<evidence type="ECO:0000313" key="3">
    <source>
        <dbReference type="Proteomes" id="UP000237481"/>
    </source>
</evidence>
<feature type="region of interest" description="Disordered" evidence="1">
    <location>
        <begin position="64"/>
        <end position="114"/>
    </location>
</feature>
<protein>
    <submittedName>
        <fullName evidence="2">Uncharacterized protein</fullName>
    </submittedName>
</protein>
<dbReference type="AlphaFoldDB" id="A0A2S4KSR6"/>
<gene>
    <name evidence="2" type="ORF">TPAR_09040</name>
</gene>
<organism evidence="2 3">
    <name type="scientific">Tolypocladium paradoxum</name>
    <dbReference type="NCBI Taxonomy" id="94208"/>
    <lineage>
        <taxon>Eukaryota</taxon>
        <taxon>Fungi</taxon>
        <taxon>Dikarya</taxon>
        <taxon>Ascomycota</taxon>
        <taxon>Pezizomycotina</taxon>
        <taxon>Sordariomycetes</taxon>
        <taxon>Hypocreomycetidae</taxon>
        <taxon>Hypocreales</taxon>
        <taxon>Ophiocordycipitaceae</taxon>
        <taxon>Tolypocladium</taxon>
    </lineage>
</organism>
<evidence type="ECO:0000313" key="2">
    <source>
        <dbReference type="EMBL" id="POR33254.1"/>
    </source>
</evidence>
<feature type="region of interest" description="Disordered" evidence="1">
    <location>
        <begin position="1"/>
        <end position="42"/>
    </location>
</feature>
<proteinExistence type="predicted"/>
<accession>A0A2S4KSR6</accession>
<dbReference type="OrthoDB" id="5132745at2759"/>
<evidence type="ECO:0000256" key="1">
    <source>
        <dbReference type="SAM" id="MobiDB-lite"/>
    </source>
</evidence>
<dbReference type="EMBL" id="PKSG01000716">
    <property type="protein sequence ID" value="POR33254.1"/>
    <property type="molecule type" value="Genomic_DNA"/>
</dbReference>
<comment type="caution">
    <text evidence="2">The sequence shown here is derived from an EMBL/GenBank/DDBJ whole genome shotgun (WGS) entry which is preliminary data.</text>
</comment>
<keyword evidence="3" id="KW-1185">Reference proteome</keyword>
<sequence>MAGTQPASFSPPKPARAPSASRPQKALSLLHHFPNRRGSLQLSSPASISTLNLRLDRLSAGCSTTAPHPILSSRRHHPHPRPPPPPRNPPDSACCPTPGQPNPSAAMSGTAEGAHANAGGGFDLLRRATQAMMSNGLAAKPFLPRTSLPFQAIHGARWLCTALGGGLLGSPPIRERAADDPVGTASQRVIPMAGPLTLPFQWLLRPLVSRASSRGPPDGKRPLAASCAVAWRAALQDRAPYRRRPQASTDAQPPT</sequence>
<dbReference type="Proteomes" id="UP000237481">
    <property type="component" value="Unassembled WGS sequence"/>
</dbReference>
<name>A0A2S4KSR6_9HYPO</name>